<protein>
    <submittedName>
        <fullName evidence="2">Uncharacterized protein</fullName>
    </submittedName>
</protein>
<feature type="region of interest" description="Disordered" evidence="1">
    <location>
        <begin position="1"/>
        <end position="25"/>
    </location>
</feature>
<accession>A0ABP7I1C7</accession>
<feature type="compositionally biased region" description="Polar residues" evidence="1">
    <location>
        <begin position="1"/>
        <end position="19"/>
    </location>
</feature>
<evidence type="ECO:0000256" key="1">
    <source>
        <dbReference type="SAM" id="MobiDB-lite"/>
    </source>
</evidence>
<evidence type="ECO:0000313" key="2">
    <source>
        <dbReference type="EMBL" id="GAA3804664.1"/>
    </source>
</evidence>
<comment type="caution">
    <text evidence="2">The sequence shown here is derived from an EMBL/GenBank/DDBJ whole genome shotgun (WGS) entry which is preliminary data.</text>
</comment>
<dbReference type="EMBL" id="BAAAZR010000004">
    <property type="protein sequence ID" value="GAA3804664.1"/>
    <property type="molecule type" value="Genomic_DNA"/>
</dbReference>
<gene>
    <name evidence="2" type="ORF">GCM10022226_25690</name>
</gene>
<evidence type="ECO:0000313" key="3">
    <source>
        <dbReference type="Proteomes" id="UP001500888"/>
    </source>
</evidence>
<dbReference type="Proteomes" id="UP001500888">
    <property type="component" value="Unassembled WGS sequence"/>
</dbReference>
<organism evidence="2 3">
    <name type="scientific">Sphaerisporangium flaviroseum</name>
    <dbReference type="NCBI Taxonomy" id="509199"/>
    <lineage>
        <taxon>Bacteria</taxon>
        <taxon>Bacillati</taxon>
        <taxon>Actinomycetota</taxon>
        <taxon>Actinomycetes</taxon>
        <taxon>Streptosporangiales</taxon>
        <taxon>Streptosporangiaceae</taxon>
        <taxon>Sphaerisporangium</taxon>
    </lineage>
</organism>
<name>A0ABP7I1C7_9ACTN</name>
<keyword evidence="3" id="KW-1185">Reference proteome</keyword>
<proteinExistence type="predicted"/>
<sequence>MNSGQRWLSQVPSLSSAQGQDRRASVHRGTGLAPAFFGDFPVESVDTVAAGEMGPSVGQDDRARDTSEEAMVVSGTRTLELRTRSPFLGFSVDGWADDSRISLYSGGQHAGSPFLASWRIRMCPSCAFLLGNEAHTN</sequence>
<reference evidence="3" key="1">
    <citation type="journal article" date="2019" name="Int. J. Syst. Evol. Microbiol.">
        <title>The Global Catalogue of Microorganisms (GCM) 10K type strain sequencing project: providing services to taxonomists for standard genome sequencing and annotation.</title>
        <authorList>
            <consortium name="The Broad Institute Genomics Platform"/>
            <consortium name="The Broad Institute Genome Sequencing Center for Infectious Disease"/>
            <person name="Wu L."/>
            <person name="Ma J."/>
        </authorList>
    </citation>
    <scope>NUCLEOTIDE SEQUENCE [LARGE SCALE GENOMIC DNA]</scope>
    <source>
        <strain evidence="3">JCM 16908</strain>
    </source>
</reference>